<dbReference type="AlphaFoldDB" id="A0A183LLZ8"/>
<keyword evidence="2" id="KW-1185">Reference proteome</keyword>
<reference evidence="1 2" key="1">
    <citation type="submission" date="2018-11" db="EMBL/GenBank/DDBJ databases">
        <authorList>
            <consortium name="Pathogen Informatics"/>
        </authorList>
    </citation>
    <scope>NUCLEOTIDE SEQUENCE [LARGE SCALE GENOMIC DNA]</scope>
    <source>
        <strain evidence="1 2">Zambia</strain>
    </source>
</reference>
<evidence type="ECO:0000313" key="2">
    <source>
        <dbReference type="Proteomes" id="UP000277204"/>
    </source>
</evidence>
<sequence>MVAGGSQEEILNPGLVLLGTRQQGLPVLLRELPPPDGFDPMSQSETLPLSYPGRDRPPVGLRLQVHLADEYQVAQNLNPWFYVDYLQRPSKVHRSISSC</sequence>
<protein>
    <submittedName>
        <fullName evidence="1">Uncharacterized protein</fullName>
    </submittedName>
</protein>
<accession>A0A183LLZ8</accession>
<name>A0A183LLZ8_9TREM</name>
<organism evidence="1 2">
    <name type="scientific">Schistosoma margrebowiei</name>
    <dbReference type="NCBI Taxonomy" id="48269"/>
    <lineage>
        <taxon>Eukaryota</taxon>
        <taxon>Metazoa</taxon>
        <taxon>Spiralia</taxon>
        <taxon>Lophotrochozoa</taxon>
        <taxon>Platyhelminthes</taxon>
        <taxon>Trematoda</taxon>
        <taxon>Digenea</taxon>
        <taxon>Strigeidida</taxon>
        <taxon>Schistosomatoidea</taxon>
        <taxon>Schistosomatidae</taxon>
        <taxon>Schistosoma</taxon>
    </lineage>
</organism>
<evidence type="ECO:0000313" key="1">
    <source>
        <dbReference type="EMBL" id="VDO63352.1"/>
    </source>
</evidence>
<dbReference type="EMBL" id="UZAI01001577">
    <property type="protein sequence ID" value="VDO63352.1"/>
    <property type="molecule type" value="Genomic_DNA"/>
</dbReference>
<dbReference type="Proteomes" id="UP000277204">
    <property type="component" value="Unassembled WGS sequence"/>
</dbReference>
<gene>
    <name evidence="1" type="ORF">SMRZ_LOCUS4823</name>
</gene>
<proteinExistence type="predicted"/>